<evidence type="ECO:0000256" key="1">
    <source>
        <dbReference type="ARBA" id="ARBA00004167"/>
    </source>
</evidence>
<keyword evidence="5" id="KW-1133">Transmembrane helix</keyword>
<evidence type="ECO:0000256" key="4">
    <source>
        <dbReference type="ARBA" id="ARBA00022837"/>
    </source>
</evidence>
<dbReference type="CDD" id="cd11304">
    <property type="entry name" value="Cadherin_repeat"/>
    <property type="match status" value="2"/>
</dbReference>
<gene>
    <name evidence="8" type="ORF">SMTD_LOCUS18852</name>
</gene>
<dbReference type="Proteomes" id="UP000269396">
    <property type="component" value="Unassembled WGS sequence"/>
</dbReference>
<dbReference type="GO" id="GO:0005509">
    <property type="term" value="F:calcium ion binding"/>
    <property type="evidence" value="ECO:0007669"/>
    <property type="project" value="UniProtKB-UniRule"/>
</dbReference>
<dbReference type="Pfam" id="PF00028">
    <property type="entry name" value="Cadherin"/>
    <property type="match status" value="1"/>
</dbReference>
<dbReference type="EMBL" id="UZAL01041240">
    <property type="protein sequence ID" value="VDP78193.1"/>
    <property type="molecule type" value="Genomic_DNA"/>
</dbReference>
<name>A0A183PWW8_9TREM</name>
<sequence>MHATDKDVGENAQIYYSLQMNELITPFFKIDPISGWIINSAEIDREAQSKFKLTILAIDGGFQTLNNQLYSLSNNNTIHHTATTQLLIHILDENDNAPEFHGPRQFAIEENQPANTWIGDLQVVDRDEGLNGEVTLKLWLNENIDSKLRINTTQLVTDYDLPFHLLNNGSLFTRKSLDRENQVC</sequence>
<dbReference type="PRINTS" id="PR00205">
    <property type="entry name" value="CADHERIN"/>
</dbReference>
<dbReference type="PROSITE" id="PS00232">
    <property type="entry name" value="CADHERIN_1"/>
    <property type="match status" value="1"/>
</dbReference>
<dbReference type="SUPFAM" id="SSF49313">
    <property type="entry name" value="Cadherin-like"/>
    <property type="match status" value="2"/>
</dbReference>
<dbReference type="InterPro" id="IPR015919">
    <property type="entry name" value="Cadherin-like_sf"/>
</dbReference>
<proteinExistence type="predicted"/>
<dbReference type="PANTHER" id="PTHR24028:SF328">
    <property type="entry name" value="CADHERIN-3"/>
    <property type="match status" value="1"/>
</dbReference>
<evidence type="ECO:0000313" key="9">
    <source>
        <dbReference type="Proteomes" id="UP000269396"/>
    </source>
</evidence>
<dbReference type="PROSITE" id="PS50268">
    <property type="entry name" value="CADHERIN_2"/>
    <property type="match status" value="2"/>
</dbReference>
<dbReference type="SMART" id="SM00112">
    <property type="entry name" value="CA"/>
    <property type="match status" value="1"/>
</dbReference>
<organism evidence="8 9">
    <name type="scientific">Schistosoma mattheei</name>
    <dbReference type="NCBI Taxonomy" id="31246"/>
    <lineage>
        <taxon>Eukaryota</taxon>
        <taxon>Metazoa</taxon>
        <taxon>Spiralia</taxon>
        <taxon>Lophotrochozoa</taxon>
        <taxon>Platyhelminthes</taxon>
        <taxon>Trematoda</taxon>
        <taxon>Digenea</taxon>
        <taxon>Strigeidida</taxon>
        <taxon>Schistosomatoidea</taxon>
        <taxon>Schistosomatidae</taxon>
        <taxon>Schistosoma</taxon>
    </lineage>
</organism>
<keyword evidence="7" id="KW-0325">Glycoprotein</keyword>
<evidence type="ECO:0000313" key="8">
    <source>
        <dbReference type="EMBL" id="VDP78193.1"/>
    </source>
</evidence>
<dbReference type="GO" id="GO:0005886">
    <property type="term" value="C:plasma membrane"/>
    <property type="evidence" value="ECO:0007669"/>
    <property type="project" value="InterPro"/>
</dbReference>
<keyword evidence="3" id="KW-0677">Repeat</keyword>
<dbReference type="InterPro" id="IPR020894">
    <property type="entry name" value="Cadherin_CS"/>
</dbReference>
<dbReference type="PANTHER" id="PTHR24028">
    <property type="entry name" value="CADHERIN-87A"/>
    <property type="match status" value="1"/>
</dbReference>
<evidence type="ECO:0000256" key="3">
    <source>
        <dbReference type="ARBA" id="ARBA00022737"/>
    </source>
</evidence>
<dbReference type="GO" id="GO:0007156">
    <property type="term" value="P:homophilic cell adhesion via plasma membrane adhesion molecules"/>
    <property type="evidence" value="ECO:0007669"/>
    <property type="project" value="InterPro"/>
</dbReference>
<evidence type="ECO:0000256" key="6">
    <source>
        <dbReference type="ARBA" id="ARBA00023136"/>
    </source>
</evidence>
<reference evidence="8 9" key="1">
    <citation type="submission" date="2018-11" db="EMBL/GenBank/DDBJ databases">
        <authorList>
            <consortium name="Pathogen Informatics"/>
        </authorList>
    </citation>
    <scope>NUCLEOTIDE SEQUENCE [LARGE SCALE GENOMIC DNA]</scope>
    <source>
        <strain>Denwood</strain>
        <strain evidence="9">Zambia</strain>
    </source>
</reference>
<dbReference type="Gene3D" id="2.60.40.60">
    <property type="entry name" value="Cadherins"/>
    <property type="match status" value="2"/>
</dbReference>
<protein>
    <submittedName>
        <fullName evidence="8">Uncharacterized protein</fullName>
    </submittedName>
</protein>
<keyword evidence="4" id="KW-0106">Calcium</keyword>
<dbReference type="STRING" id="31246.A0A183PWW8"/>
<keyword evidence="9" id="KW-1185">Reference proteome</keyword>
<keyword evidence="6" id="KW-0472">Membrane</keyword>
<evidence type="ECO:0000256" key="7">
    <source>
        <dbReference type="ARBA" id="ARBA00023180"/>
    </source>
</evidence>
<comment type="subcellular location">
    <subcellularLocation>
        <location evidence="1">Membrane</location>
        <topology evidence="1">Single-pass membrane protein</topology>
    </subcellularLocation>
</comment>
<dbReference type="InterPro" id="IPR050174">
    <property type="entry name" value="Protocadherin/Cadherin-CA"/>
</dbReference>
<evidence type="ECO:0000256" key="5">
    <source>
        <dbReference type="ARBA" id="ARBA00022989"/>
    </source>
</evidence>
<dbReference type="InterPro" id="IPR002126">
    <property type="entry name" value="Cadherin-like_dom"/>
</dbReference>
<keyword evidence="2" id="KW-0812">Transmembrane</keyword>
<accession>A0A183PWW8</accession>
<dbReference type="AlphaFoldDB" id="A0A183PWW8"/>
<evidence type="ECO:0000256" key="2">
    <source>
        <dbReference type="ARBA" id="ARBA00022692"/>
    </source>
</evidence>